<feature type="binding site" evidence="9">
    <location>
        <position position="813"/>
    </location>
    <ligand>
        <name>Zn(2+)</name>
        <dbReference type="ChEBI" id="CHEBI:29105"/>
        <label>2</label>
    </ligand>
</feature>
<dbReference type="CDD" id="cd15505">
    <property type="entry name" value="PHD_ING"/>
    <property type="match status" value="1"/>
</dbReference>
<dbReference type="Gene3D" id="6.10.140.1740">
    <property type="match status" value="1"/>
</dbReference>
<comment type="function">
    <text evidence="11">Component of an histone acetyltransferase complex.</text>
</comment>
<dbReference type="SMART" id="SM00249">
    <property type="entry name" value="PHD"/>
    <property type="match status" value="1"/>
</dbReference>
<proteinExistence type="inferred from homology"/>
<evidence type="ECO:0000313" key="15">
    <source>
        <dbReference type="Proteomes" id="UP000770015"/>
    </source>
</evidence>
<evidence type="ECO:0000256" key="4">
    <source>
        <dbReference type="ARBA" id="ARBA00022771"/>
    </source>
</evidence>
<keyword evidence="5 9" id="KW-0862">Zinc</keyword>
<feature type="compositionally biased region" description="Polar residues" evidence="12">
    <location>
        <begin position="144"/>
        <end position="154"/>
    </location>
</feature>
<dbReference type="InterPro" id="IPR001965">
    <property type="entry name" value="Znf_PHD"/>
</dbReference>
<dbReference type="GO" id="GO:0070210">
    <property type="term" value="C:Rpd3L-Expanded complex"/>
    <property type="evidence" value="ECO:0007669"/>
    <property type="project" value="TreeGrafter"/>
</dbReference>
<dbReference type="Gene3D" id="3.30.40.10">
    <property type="entry name" value="Zinc/RING finger domain, C3HC4 (zinc finger)"/>
    <property type="match status" value="1"/>
</dbReference>
<keyword evidence="3 9" id="KW-0479">Metal-binding</keyword>
<dbReference type="PROSITE" id="PS50016">
    <property type="entry name" value="ZF_PHD_2"/>
    <property type="match status" value="1"/>
</dbReference>
<evidence type="ECO:0000256" key="8">
    <source>
        <dbReference type="PIRSR" id="PIRSR628651-50"/>
    </source>
</evidence>
<feature type="site" description="Histone H3K4me3 binding" evidence="8">
    <location>
        <position position="785"/>
    </location>
</feature>
<dbReference type="InterPro" id="IPR019786">
    <property type="entry name" value="Zinc_finger_PHD-type_CS"/>
</dbReference>
<evidence type="ECO:0000256" key="12">
    <source>
        <dbReference type="SAM" id="MobiDB-lite"/>
    </source>
</evidence>
<feature type="site" description="Histone H3K4me3 binding" evidence="8">
    <location>
        <position position="770"/>
    </location>
</feature>
<feature type="binding site" evidence="9">
    <location>
        <position position="773"/>
    </location>
    <ligand>
        <name>Zn(2+)</name>
        <dbReference type="ChEBI" id="CHEBI:29105"/>
        <label>1</label>
    </ligand>
</feature>
<feature type="region of interest" description="Disordered" evidence="12">
    <location>
        <begin position="388"/>
        <end position="761"/>
    </location>
</feature>
<dbReference type="GO" id="GO:0033698">
    <property type="term" value="C:Rpd3L complex"/>
    <property type="evidence" value="ECO:0007669"/>
    <property type="project" value="TreeGrafter"/>
</dbReference>
<feature type="compositionally biased region" description="Pro residues" evidence="12">
    <location>
        <begin position="593"/>
        <end position="608"/>
    </location>
</feature>
<evidence type="ECO:0000313" key="14">
    <source>
        <dbReference type="EMBL" id="KAH6666479.1"/>
    </source>
</evidence>
<dbReference type="InterPro" id="IPR013083">
    <property type="entry name" value="Znf_RING/FYVE/PHD"/>
</dbReference>
<evidence type="ECO:0000259" key="13">
    <source>
        <dbReference type="PROSITE" id="PS50016"/>
    </source>
</evidence>
<dbReference type="InterPro" id="IPR036691">
    <property type="entry name" value="Endo/exonu/phosph_ase_sf"/>
</dbReference>
<dbReference type="InterPro" id="IPR019787">
    <property type="entry name" value="Znf_PHD-finger"/>
</dbReference>
<comment type="domain">
    <text evidence="11">The PHD-type zinc finger mediates the binding to H3K4me3.</text>
</comment>
<dbReference type="OrthoDB" id="4173905at2759"/>
<comment type="subunit">
    <text evidence="11">Component of an histone acetyltransferase complex. Interacts with H3K4me3 and to a lesser extent with H3K4me2.</text>
</comment>
<feature type="compositionally biased region" description="Low complexity" evidence="12">
    <location>
        <begin position="732"/>
        <end position="742"/>
    </location>
</feature>
<feature type="compositionally biased region" description="Low complexity" evidence="12">
    <location>
        <begin position="245"/>
        <end position="254"/>
    </location>
</feature>
<feature type="compositionally biased region" description="Basic and acidic residues" evidence="12">
    <location>
        <begin position="471"/>
        <end position="480"/>
    </location>
</feature>
<feature type="binding site" evidence="9">
    <location>
        <position position="798"/>
    </location>
    <ligand>
        <name>Zn(2+)</name>
        <dbReference type="ChEBI" id="CHEBI:29105"/>
        <label>1</label>
    </ligand>
</feature>
<dbReference type="GO" id="GO:0006355">
    <property type="term" value="P:regulation of DNA-templated transcription"/>
    <property type="evidence" value="ECO:0007669"/>
    <property type="project" value="TreeGrafter"/>
</dbReference>
<keyword evidence="15" id="KW-1185">Reference proteome</keyword>
<feature type="binding site" evidence="9">
    <location>
        <position position="789"/>
    </location>
    <ligand>
        <name>Zn(2+)</name>
        <dbReference type="ChEBI" id="CHEBI:29105"/>
        <label>2</label>
    </ligand>
</feature>
<evidence type="ECO:0000256" key="5">
    <source>
        <dbReference type="ARBA" id="ARBA00022833"/>
    </source>
</evidence>
<dbReference type="PROSITE" id="PS01359">
    <property type="entry name" value="ZF_PHD_1"/>
    <property type="match status" value="1"/>
</dbReference>
<reference evidence="14" key="1">
    <citation type="journal article" date="2021" name="Nat. Commun.">
        <title>Genetic determinants of endophytism in the Arabidopsis root mycobiome.</title>
        <authorList>
            <person name="Mesny F."/>
            <person name="Miyauchi S."/>
            <person name="Thiergart T."/>
            <person name="Pickel B."/>
            <person name="Atanasova L."/>
            <person name="Karlsson M."/>
            <person name="Huettel B."/>
            <person name="Barry K.W."/>
            <person name="Haridas S."/>
            <person name="Chen C."/>
            <person name="Bauer D."/>
            <person name="Andreopoulos W."/>
            <person name="Pangilinan J."/>
            <person name="LaButti K."/>
            <person name="Riley R."/>
            <person name="Lipzen A."/>
            <person name="Clum A."/>
            <person name="Drula E."/>
            <person name="Henrissat B."/>
            <person name="Kohler A."/>
            <person name="Grigoriev I.V."/>
            <person name="Martin F.M."/>
            <person name="Hacquard S."/>
        </authorList>
    </citation>
    <scope>NUCLEOTIDE SEQUENCE</scope>
    <source>
        <strain evidence="14">MPI-SDFR-AT-0117</strain>
    </source>
</reference>
<keyword evidence="7 11" id="KW-0539">Nucleus</keyword>
<dbReference type="Pfam" id="PF12998">
    <property type="entry name" value="ING"/>
    <property type="match status" value="1"/>
</dbReference>
<dbReference type="SUPFAM" id="SSF56219">
    <property type="entry name" value="DNase I-like"/>
    <property type="match status" value="1"/>
</dbReference>
<evidence type="ECO:0000256" key="1">
    <source>
        <dbReference type="ARBA" id="ARBA00004123"/>
    </source>
</evidence>
<dbReference type="AlphaFoldDB" id="A0A9P8V1T8"/>
<keyword evidence="4 10" id="KW-0863">Zinc-finger</keyword>
<gene>
    <name evidence="14" type="ORF">F5X68DRAFT_236918</name>
</gene>
<comment type="similarity">
    <text evidence="2 11">Belongs to the ING family.</text>
</comment>
<feature type="binding site" evidence="9">
    <location>
        <position position="816"/>
    </location>
    <ligand>
        <name>Zn(2+)</name>
        <dbReference type="ChEBI" id="CHEBI:29105"/>
        <label>2</label>
    </ligand>
</feature>
<dbReference type="EMBL" id="JAGSXJ010000036">
    <property type="protein sequence ID" value="KAH6666479.1"/>
    <property type="molecule type" value="Genomic_DNA"/>
</dbReference>
<feature type="compositionally biased region" description="Basic and acidic residues" evidence="12">
    <location>
        <begin position="648"/>
        <end position="663"/>
    </location>
</feature>
<feature type="site" description="Histone H3K4me3 binding" evidence="8">
    <location>
        <position position="793"/>
    </location>
</feature>
<name>A0A9P8V1T8_9PEZI</name>
<feature type="region of interest" description="Disordered" evidence="12">
    <location>
        <begin position="245"/>
        <end position="290"/>
    </location>
</feature>
<evidence type="ECO:0000256" key="10">
    <source>
        <dbReference type="PROSITE-ProRule" id="PRU00146"/>
    </source>
</evidence>
<dbReference type="SUPFAM" id="SSF57903">
    <property type="entry name" value="FYVE/PHD zinc finger"/>
    <property type="match status" value="1"/>
</dbReference>
<dbReference type="GO" id="GO:0006325">
    <property type="term" value="P:chromatin organization"/>
    <property type="evidence" value="ECO:0007669"/>
    <property type="project" value="UniProtKB-KW"/>
</dbReference>
<evidence type="ECO:0000256" key="9">
    <source>
        <dbReference type="PIRSR" id="PIRSR628651-51"/>
    </source>
</evidence>
<comment type="caution">
    <text evidence="14">The sequence shown here is derived from an EMBL/GenBank/DDBJ whole genome shotgun (WGS) entry which is preliminary data.</text>
</comment>
<evidence type="ECO:0000256" key="2">
    <source>
        <dbReference type="ARBA" id="ARBA00010210"/>
    </source>
</evidence>
<dbReference type="Gene3D" id="3.60.10.10">
    <property type="entry name" value="Endonuclease/exonuclease/phosphatase"/>
    <property type="match status" value="1"/>
</dbReference>
<feature type="compositionally biased region" description="Polar residues" evidence="12">
    <location>
        <begin position="267"/>
        <end position="280"/>
    </location>
</feature>
<feature type="binding site" evidence="9">
    <location>
        <position position="784"/>
    </location>
    <ligand>
        <name>Zn(2+)</name>
        <dbReference type="ChEBI" id="CHEBI:29105"/>
        <label>2</label>
    </ligand>
</feature>
<accession>A0A9P8V1T8</accession>
<feature type="compositionally biased region" description="Low complexity" evidence="12">
    <location>
        <begin position="562"/>
        <end position="592"/>
    </location>
</feature>
<feature type="region of interest" description="Disordered" evidence="12">
    <location>
        <begin position="129"/>
        <end position="174"/>
    </location>
</feature>
<dbReference type="Proteomes" id="UP000770015">
    <property type="component" value="Unassembled WGS sequence"/>
</dbReference>
<feature type="site" description="Histone H3K4me3 binding" evidence="8">
    <location>
        <position position="781"/>
    </location>
</feature>
<dbReference type="PANTHER" id="PTHR10333">
    <property type="entry name" value="INHIBITOR OF GROWTH PROTEIN"/>
    <property type="match status" value="1"/>
</dbReference>
<feature type="binding site" evidence="9">
    <location>
        <position position="771"/>
    </location>
    <ligand>
        <name>Zn(2+)</name>
        <dbReference type="ChEBI" id="CHEBI:29105"/>
        <label>1</label>
    </ligand>
</feature>
<comment type="subcellular location">
    <subcellularLocation>
        <location evidence="1 11">Nucleus</location>
    </subcellularLocation>
</comment>
<feature type="compositionally biased region" description="Basic and acidic residues" evidence="12">
    <location>
        <begin position="417"/>
        <end position="427"/>
    </location>
</feature>
<feature type="compositionally biased region" description="Polar residues" evidence="12">
    <location>
        <begin position="527"/>
        <end position="536"/>
    </location>
</feature>
<dbReference type="InterPro" id="IPR024610">
    <property type="entry name" value="ING_N_histone-binding"/>
</dbReference>
<evidence type="ECO:0000256" key="11">
    <source>
        <dbReference type="RuleBase" id="RU361213"/>
    </source>
</evidence>
<evidence type="ECO:0000256" key="3">
    <source>
        <dbReference type="ARBA" id="ARBA00022723"/>
    </source>
</evidence>
<sequence>MTMLSRRRFAYSPEVEGSADEDKFIVRNTFREQLPSAIGRDGLYVDLTPPYARDSFLRVANVHLESRDTFFYREQQLQKLARALYEPGCSGGLIAGDFNSITEEDHQLIEWNSLKDAWLTLYGNTKPGAPAAAAEGSSSRRSQPARQTRTNPPRVSNLRGPLGGRDSVPGGAASDQPIDIYPAITFFADAMTALPKELVRHFTLLKEVDAKIYGPEDALFQLVDAAMNTPAPEQPRQNTNAIEASAPESAAMSAQNSSTGVVAPGQAPTTAPSTNGSQAPSAAASATDPRRQLYQQTAFKIQEMLGSLEEKNHVISTANEALQKQLARIDDVWPHLENEFSDEAKWGSTTHWAYPENRAGNKAAHAERSRREGAAAISAAAQQLAEEAAARSDARKQAVQAKKNLKAQNQENEPDDAEGRGKTETTKKSIAKARKAADAAAAASGGSNVGLGITNGATNGAAPQPKRRKVEKTAAKDAPVERAMASVFGPEAPKAKTSSPRGTPAPDGPKKRKALPTGSGQTKKRTGPTNSPSAASSPVIGAFPEPKLARASPIPPIPKPPTAARARNNSVASAAENGKARPSSSASSKPNGIPQPAPELPQQPPTWPKPVVEPKGPNKETPVPIKPEPPRKEAEPAEAGAVASAVAAKKDTPKLEEPERRVETPIPPPIIASAAMSAPPPVVSTPATVTKSGRASKPSTPALATFQEAQQQQRSRTARNESKEGAKRKKAATVATHAQAAKVAEEDTNSSMQDDDEEDGGDLEVNEPLYCYCNGVSYGEMVACDADNCKREWFHLDCVGLKVAPKGNAKWYCEPCKKQLAINARKLNGR</sequence>
<dbReference type="PANTHER" id="PTHR10333:SF42">
    <property type="entry name" value="INHIBITOR OF GROWTH PROTEIN 5"/>
    <property type="match status" value="1"/>
</dbReference>
<feature type="binding site" evidence="9">
    <location>
        <position position="795"/>
    </location>
    <ligand>
        <name>Zn(2+)</name>
        <dbReference type="ChEBI" id="CHEBI:29105"/>
        <label>1</label>
    </ligand>
</feature>
<feature type="compositionally biased region" description="Low complexity" evidence="12">
    <location>
        <begin position="637"/>
        <end position="647"/>
    </location>
</feature>
<feature type="compositionally biased region" description="Low complexity" evidence="12">
    <location>
        <begin position="129"/>
        <end position="142"/>
    </location>
</feature>
<keyword evidence="6 11" id="KW-0156">Chromatin regulator</keyword>
<protein>
    <recommendedName>
        <fullName evidence="11">Chromatin modification-related protein</fullName>
    </recommendedName>
</protein>
<organism evidence="14 15">
    <name type="scientific">Plectosphaerella plurivora</name>
    <dbReference type="NCBI Taxonomy" id="936078"/>
    <lineage>
        <taxon>Eukaryota</taxon>
        <taxon>Fungi</taxon>
        <taxon>Dikarya</taxon>
        <taxon>Ascomycota</taxon>
        <taxon>Pezizomycotina</taxon>
        <taxon>Sordariomycetes</taxon>
        <taxon>Hypocreomycetidae</taxon>
        <taxon>Glomerellales</taxon>
        <taxon>Plectosphaerellaceae</taxon>
        <taxon>Plectosphaerella</taxon>
    </lineage>
</organism>
<dbReference type="GO" id="GO:0008270">
    <property type="term" value="F:zinc ion binding"/>
    <property type="evidence" value="ECO:0007669"/>
    <property type="project" value="UniProtKB-KW"/>
</dbReference>
<dbReference type="InterPro" id="IPR028651">
    <property type="entry name" value="ING_fam"/>
</dbReference>
<feature type="compositionally biased region" description="Polar residues" evidence="12">
    <location>
        <begin position="690"/>
        <end position="699"/>
    </location>
</feature>
<dbReference type="SMART" id="SM01408">
    <property type="entry name" value="ING"/>
    <property type="match status" value="1"/>
</dbReference>
<feature type="domain" description="PHD-type" evidence="13">
    <location>
        <begin position="768"/>
        <end position="819"/>
    </location>
</feature>
<evidence type="ECO:0000256" key="7">
    <source>
        <dbReference type="ARBA" id="ARBA00023242"/>
    </source>
</evidence>
<dbReference type="InterPro" id="IPR011011">
    <property type="entry name" value="Znf_FYVE_PHD"/>
</dbReference>
<evidence type="ECO:0000256" key="6">
    <source>
        <dbReference type="ARBA" id="ARBA00022853"/>
    </source>
</evidence>